<dbReference type="EMBL" id="CAJOBI010087825">
    <property type="protein sequence ID" value="CAF4527706.1"/>
    <property type="molecule type" value="Genomic_DNA"/>
</dbReference>
<sequence length="212" mass="23979">LLRTVSNPELHKIDEVPEEITMESTKLNRSLTDIKQSCKEPSFLSMKKIITTAVAAKSNSASNSSDETSESADEDDMQTLSLALQSCLIDDENEDENKRKYSVSEPVIQADKSKASITQSDDDDDDNDDDDIWCNQEDEDNLEHRVKLDREKEAQLREVLGDETIEIVREALKHNDGDPQNLSSILPENKRYLVDTDALLTLITMNARFMTK</sequence>
<protein>
    <submittedName>
        <fullName evidence="2">Uncharacterized protein</fullName>
    </submittedName>
</protein>
<gene>
    <name evidence="2" type="ORF">SMN809_LOCUS36091</name>
</gene>
<organism evidence="2 3">
    <name type="scientific">Rotaria magnacalcarata</name>
    <dbReference type="NCBI Taxonomy" id="392030"/>
    <lineage>
        <taxon>Eukaryota</taxon>
        <taxon>Metazoa</taxon>
        <taxon>Spiralia</taxon>
        <taxon>Gnathifera</taxon>
        <taxon>Rotifera</taxon>
        <taxon>Eurotatoria</taxon>
        <taxon>Bdelloidea</taxon>
        <taxon>Philodinida</taxon>
        <taxon>Philodinidae</taxon>
        <taxon>Rotaria</taxon>
    </lineage>
</organism>
<evidence type="ECO:0000313" key="3">
    <source>
        <dbReference type="Proteomes" id="UP000676336"/>
    </source>
</evidence>
<feature type="compositionally biased region" description="Acidic residues" evidence="1">
    <location>
        <begin position="67"/>
        <end position="76"/>
    </location>
</feature>
<proteinExistence type="predicted"/>
<feature type="compositionally biased region" description="Low complexity" evidence="1">
    <location>
        <begin position="54"/>
        <end position="66"/>
    </location>
</feature>
<comment type="caution">
    <text evidence="2">The sequence shown here is derived from an EMBL/GenBank/DDBJ whole genome shotgun (WGS) entry which is preliminary data.</text>
</comment>
<dbReference type="Proteomes" id="UP000676336">
    <property type="component" value="Unassembled WGS sequence"/>
</dbReference>
<reference evidence="2" key="1">
    <citation type="submission" date="2021-02" db="EMBL/GenBank/DDBJ databases">
        <authorList>
            <person name="Nowell W R."/>
        </authorList>
    </citation>
    <scope>NUCLEOTIDE SEQUENCE</scope>
</reference>
<name>A0A8S2Y677_9BILA</name>
<evidence type="ECO:0000313" key="2">
    <source>
        <dbReference type="EMBL" id="CAF4527706.1"/>
    </source>
</evidence>
<feature type="region of interest" description="Disordered" evidence="1">
    <location>
        <begin position="54"/>
        <end position="76"/>
    </location>
</feature>
<dbReference type="AlphaFoldDB" id="A0A8S2Y677"/>
<feature type="region of interest" description="Disordered" evidence="1">
    <location>
        <begin position="93"/>
        <end position="133"/>
    </location>
</feature>
<feature type="compositionally biased region" description="Acidic residues" evidence="1">
    <location>
        <begin position="120"/>
        <end position="133"/>
    </location>
</feature>
<evidence type="ECO:0000256" key="1">
    <source>
        <dbReference type="SAM" id="MobiDB-lite"/>
    </source>
</evidence>
<feature type="non-terminal residue" evidence="2">
    <location>
        <position position="1"/>
    </location>
</feature>
<accession>A0A8S2Y677</accession>